<dbReference type="AlphaFoldDB" id="A0A498M920"/>
<feature type="compositionally biased region" description="Basic and acidic residues" evidence="1">
    <location>
        <begin position="143"/>
        <end position="169"/>
    </location>
</feature>
<dbReference type="GO" id="GO:0004386">
    <property type="term" value="F:helicase activity"/>
    <property type="evidence" value="ECO:0007669"/>
    <property type="project" value="UniProtKB-KW"/>
</dbReference>
<feature type="region of interest" description="Disordered" evidence="1">
    <location>
        <begin position="125"/>
        <end position="169"/>
    </location>
</feature>
<protein>
    <submittedName>
        <fullName evidence="3">ATP-dependent RNA helicase DHX29</fullName>
    </submittedName>
</protein>
<dbReference type="STRING" id="84645.A0A498M920"/>
<keyword evidence="3" id="KW-0378">Hydrolase</keyword>
<keyword evidence="3" id="KW-0547">Nucleotide-binding</keyword>
<dbReference type="EMBL" id="QBIY01012823">
    <property type="protein sequence ID" value="RXN15862.1"/>
    <property type="molecule type" value="Genomic_DNA"/>
</dbReference>
<comment type="caution">
    <text evidence="3">The sequence shown here is derived from an EMBL/GenBank/DDBJ whole genome shotgun (WGS) entry which is preliminary data.</text>
</comment>
<reference evidence="3 4" key="1">
    <citation type="submission" date="2018-03" db="EMBL/GenBank/DDBJ databases">
        <title>Draft genome sequence of Rohu Carp (Labeo rohita).</title>
        <authorList>
            <person name="Das P."/>
            <person name="Kushwaha B."/>
            <person name="Joshi C.G."/>
            <person name="Kumar D."/>
            <person name="Nagpure N.S."/>
            <person name="Sahoo L."/>
            <person name="Das S.P."/>
            <person name="Bit A."/>
            <person name="Patnaik S."/>
            <person name="Meher P.K."/>
            <person name="Jayasankar P."/>
            <person name="Koringa P.G."/>
            <person name="Patel N.V."/>
            <person name="Hinsu A.T."/>
            <person name="Kumar R."/>
            <person name="Pandey M."/>
            <person name="Agarwal S."/>
            <person name="Srivastava S."/>
            <person name="Singh M."/>
            <person name="Iquebal M.A."/>
            <person name="Jaiswal S."/>
            <person name="Angadi U.B."/>
            <person name="Kumar N."/>
            <person name="Raza M."/>
            <person name="Shah T.M."/>
            <person name="Rai A."/>
            <person name="Jena J.K."/>
        </authorList>
    </citation>
    <scope>NUCLEOTIDE SEQUENCE [LARGE SCALE GENOMIC DNA]</scope>
    <source>
        <strain evidence="3">DASCIFA01</strain>
        <tissue evidence="3">Testis</tissue>
    </source>
</reference>
<name>A0A498M920_LABRO</name>
<dbReference type="InterPro" id="IPR056890">
    <property type="entry name" value="UBA_DHX29-like"/>
</dbReference>
<feature type="compositionally biased region" description="Low complexity" evidence="1">
    <location>
        <begin position="9"/>
        <end position="29"/>
    </location>
</feature>
<feature type="compositionally biased region" description="Basic and acidic residues" evidence="1">
    <location>
        <begin position="40"/>
        <end position="51"/>
    </location>
</feature>
<keyword evidence="4" id="KW-1185">Reference proteome</keyword>
<evidence type="ECO:0000256" key="1">
    <source>
        <dbReference type="SAM" id="MobiDB-lite"/>
    </source>
</evidence>
<keyword evidence="3" id="KW-0067">ATP-binding</keyword>
<feature type="domain" description="ATP-dependent RNA helicase DHX29-like UBA" evidence="2">
    <location>
        <begin position="75"/>
        <end position="128"/>
    </location>
</feature>
<dbReference type="Proteomes" id="UP000290572">
    <property type="component" value="Unassembled WGS sequence"/>
</dbReference>
<organism evidence="3 4">
    <name type="scientific">Labeo rohita</name>
    <name type="common">Indian major carp</name>
    <name type="synonym">Cyprinus rohita</name>
    <dbReference type="NCBI Taxonomy" id="84645"/>
    <lineage>
        <taxon>Eukaryota</taxon>
        <taxon>Metazoa</taxon>
        <taxon>Chordata</taxon>
        <taxon>Craniata</taxon>
        <taxon>Vertebrata</taxon>
        <taxon>Euteleostomi</taxon>
        <taxon>Actinopterygii</taxon>
        <taxon>Neopterygii</taxon>
        <taxon>Teleostei</taxon>
        <taxon>Ostariophysi</taxon>
        <taxon>Cypriniformes</taxon>
        <taxon>Cyprinidae</taxon>
        <taxon>Labeoninae</taxon>
        <taxon>Labeonini</taxon>
        <taxon>Labeo</taxon>
    </lineage>
</organism>
<keyword evidence="5" id="KW-1267">Proteomics identification</keyword>
<dbReference type="Pfam" id="PF24899">
    <property type="entry name" value="UBA_DHX29"/>
    <property type="match status" value="1"/>
</dbReference>
<feature type="region of interest" description="Disordered" evidence="1">
    <location>
        <begin position="1"/>
        <end position="71"/>
    </location>
</feature>
<dbReference type="GO" id="GO:0016787">
    <property type="term" value="F:hydrolase activity"/>
    <property type="evidence" value="ECO:0007669"/>
    <property type="project" value="UniProtKB-KW"/>
</dbReference>
<evidence type="ECO:0007829" key="5">
    <source>
        <dbReference type="PeptideAtlas" id="A0A498M920"/>
    </source>
</evidence>
<keyword evidence="3" id="KW-0347">Helicase</keyword>
<evidence type="ECO:0000313" key="4">
    <source>
        <dbReference type="Proteomes" id="UP000290572"/>
    </source>
</evidence>
<gene>
    <name evidence="3" type="ORF">ROHU_027826</name>
</gene>
<sequence>MGGKKKKSAAAPTSVHPAAAAVNATNAATESTGKKQQRPNNDKSTSKENKTRAPKTYSLNTNAQTDTSVSDKSILKDLYTALQKFQFKTEHIEEAMKSSMLYGGDLHSALDWLCLNLRDDELPEGFSQKMQEEKQKSRPKFQLPKEDEKQTATKKEAPKEEEKPKAKGS</sequence>
<evidence type="ECO:0000313" key="3">
    <source>
        <dbReference type="EMBL" id="RXN15862.1"/>
    </source>
</evidence>
<accession>A0A498M920</accession>
<evidence type="ECO:0000259" key="2">
    <source>
        <dbReference type="Pfam" id="PF24899"/>
    </source>
</evidence>
<proteinExistence type="evidence at protein level"/>
<feature type="compositionally biased region" description="Polar residues" evidence="1">
    <location>
        <begin position="57"/>
        <end position="71"/>
    </location>
</feature>